<sequence>MPQLVQSPEKDRQTQLGHRQHRRLRFEHDQMRSPTDHDYESVAQSVDVQVHDDELIHSVLSRDTRALRSPCLDLAVWQVLFLPQHRRRHHFVGGRPLVRHLVAYEMHRRSPPALSVQQILRHVSASVEQLREQQ</sequence>
<protein>
    <submittedName>
        <fullName evidence="2">Unannotated protein</fullName>
    </submittedName>
</protein>
<accession>A0A6J7MTL0</accession>
<gene>
    <name evidence="2" type="ORF">UFOPK4000_00220</name>
</gene>
<dbReference type="AlphaFoldDB" id="A0A6J7MTL0"/>
<feature type="region of interest" description="Disordered" evidence="1">
    <location>
        <begin position="1"/>
        <end position="20"/>
    </location>
</feature>
<evidence type="ECO:0000313" key="2">
    <source>
        <dbReference type="EMBL" id="CAB4983115.1"/>
    </source>
</evidence>
<proteinExistence type="predicted"/>
<organism evidence="2">
    <name type="scientific">freshwater metagenome</name>
    <dbReference type="NCBI Taxonomy" id="449393"/>
    <lineage>
        <taxon>unclassified sequences</taxon>
        <taxon>metagenomes</taxon>
        <taxon>ecological metagenomes</taxon>
    </lineage>
</organism>
<dbReference type="EMBL" id="CAFBOT010000021">
    <property type="protein sequence ID" value="CAB4983115.1"/>
    <property type="molecule type" value="Genomic_DNA"/>
</dbReference>
<evidence type="ECO:0000256" key="1">
    <source>
        <dbReference type="SAM" id="MobiDB-lite"/>
    </source>
</evidence>
<reference evidence="2" key="1">
    <citation type="submission" date="2020-05" db="EMBL/GenBank/DDBJ databases">
        <authorList>
            <person name="Chiriac C."/>
            <person name="Salcher M."/>
            <person name="Ghai R."/>
            <person name="Kavagutti S V."/>
        </authorList>
    </citation>
    <scope>NUCLEOTIDE SEQUENCE</scope>
</reference>
<name>A0A6J7MTL0_9ZZZZ</name>